<keyword evidence="3" id="KW-1003">Cell membrane</keyword>
<keyword evidence="10" id="KW-1185">Reference proteome</keyword>
<evidence type="ECO:0000256" key="7">
    <source>
        <dbReference type="PIRSR" id="PIRSR016502-1"/>
    </source>
</evidence>
<evidence type="ECO:0000313" key="9">
    <source>
        <dbReference type="EMBL" id="RAK27315.1"/>
    </source>
</evidence>
<accession>A0A364JTU2</accession>
<dbReference type="InterPro" id="IPR004937">
    <property type="entry name" value="Urea_transporter"/>
</dbReference>
<dbReference type="Gene3D" id="1.10.3430.10">
    <property type="entry name" value="Ammonium transporter AmtB like domains"/>
    <property type="match status" value="1"/>
</dbReference>
<feature type="transmembrane region" description="Helical" evidence="8">
    <location>
        <begin position="44"/>
        <end position="65"/>
    </location>
</feature>
<proteinExistence type="inferred from homology"/>
<comment type="similarity">
    <text evidence="2">Belongs to the urea transporter family.</text>
</comment>
<gene>
    <name evidence="9" type="ORF">C7374_11034</name>
</gene>
<dbReference type="AlphaFoldDB" id="A0A364JTU2"/>
<dbReference type="OrthoDB" id="279428at2"/>
<comment type="caution">
    <text evidence="9">The sequence shown here is derived from an EMBL/GenBank/DDBJ whole genome shotgun (WGS) entry which is preliminary data.</text>
</comment>
<dbReference type="InterPro" id="IPR017807">
    <property type="entry name" value="Urea_transporter_bac"/>
</dbReference>
<feature type="transmembrane region" description="Helical" evidence="8">
    <location>
        <begin position="262"/>
        <end position="280"/>
    </location>
</feature>
<feature type="transmembrane region" description="Helical" evidence="8">
    <location>
        <begin position="184"/>
        <end position="203"/>
    </location>
</feature>
<feature type="transmembrane region" description="Helical" evidence="8">
    <location>
        <begin position="132"/>
        <end position="150"/>
    </location>
</feature>
<organism evidence="9 10">
    <name type="scientific">Falsochrobactrum ovis</name>
    <dbReference type="NCBI Taxonomy" id="1293442"/>
    <lineage>
        <taxon>Bacteria</taxon>
        <taxon>Pseudomonadati</taxon>
        <taxon>Pseudomonadota</taxon>
        <taxon>Alphaproteobacteria</taxon>
        <taxon>Hyphomicrobiales</taxon>
        <taxon>Brucellaceae</taxon>
        <taxon>Falsochrobactrum</taxon>
    </lineage>
</organism>
<dbReference type="PANTHER" id="PTHR10464:SF4">
    <property type="entry name" value="UREA TRANSPORTER"/>
    <property type="match status" value="1"/>
</dbReference>
<evidence type="ECO:0000256" key="2">
    <source>
        <dbReference type="ARBA" id="ARBA00005914"/>
    </source>
</evidence>
<feature type="transmembrane region" description="Helical" evidence="8">
    <location>
        <begin position="72"/>
        <end position="92"/>
    </location>
</feature>
<dbReference type="RefSeq" id="WP_111575768.1">
    <property type="nucleotide sequence ID" value="NZ_JBHEEY010000006.1"/>
</dbReference>
<dbReference type="GO" id="GO:0005886">
    <property type="term" value="C:plasma membrane"/>
    <property type="evidence" value="ECO:0007669"/>
    <property type="project" value="UniProtKB-SubCell"/>
</dbReference>
<sequence>MTQNKNNFVSACLRGAGQVFFMENSFTGLLFLSAIAYASFATGVWATTIGAVIGLIVATLTAQLLDCDEPSIGSGLFGFNGILVGVALPTFIAASPSLWFYIIVGSALSTVVTAAFSATLTKSWGIPGSTGPFVLTGWLMVAGAYAFGTLDVTGDTPKLATDYLQGEVSIPSLVELVEIFFRNIAQVFLLGNEISGAIILLGIFIASRPAGIAAIFGSLIAIIMAIAMRADPAVVIQGLYGFSPVLTAIAVGTVFLKTDGKVIAYAALATIVTVFIQGAYDVIMPSVGLPSFTAPYVLTLYLFIAPKKLLAPHPHKPVAQHLVTHKKTSS</sequence>
<feature type="transmembrane region" description="Helical" evidence="8">
    <location>
        <begin position="210"/>
        <end position="228"/>
    </location>
</feature>
<reference evidence="9 10" key="1">
    <citation type="submission" date="2018-06" db="EMBL/GenBank/DDBJ databases">
        <title>Genomic Encyclopedia of Type Strains, Phase IV (KMG-IV): sequencing the most valuable type-strain genomes for metagenomic binning, comparative biology and taxonomic classification.</title>
        <authorList>
            <person name="Goeker M."/>
        </authorList>
    </citation>
    <scope>NUCLEOTIDE SEQUENCE [LARGE SCALE GENOMIC DNA]</scope>
    <source>
        <strain evidence="9 10">DSM 26720</strain>
    </source>
</reference>
<feature type="transmembrane region" description="Helical" evidence="8">
    <location>
        <begin position="234"/>
        <end position="255"/>
    </location>
</feature>
<dbReference type="PANTHER" id="PTHR10464">
    <property type="entry name" value="UREA TRANSPORTER"/>
    <property type="match status" value="1"/>
</dbReference>
<dbReference type="NCBIfam" id="TIGR03441">
    <property type="entry name" value="urea_trans_yut"/>
    <property type="match status" value="1"/>
</dbReference>
<evidence type="ECO:0000256" key="5">
    <source>
        <dbReference type="ARBA" id="ARBA00022989"/>
    </source>
</evidence>
<evidence type="ECO:0000256" key="8">
    <source>
        <dbReference type="SAM" id="Phobius"/>
    </source>
</evidence>
<feature type="transmembrane region" description="Helical" evidence="8">
    <location>
        <begin position="98"/>
        <end position="120"/>
    </location>
</feature>
<dbReference type="InterPro" id="IPR029020">
    <property type="entry name" value="Ammonium/urea_transptr"/>
</dbReference>
<protein>
    <submittedName>
        <fullName evidence="9">Urea transporter</fullName>
    </submittedName>
</protein>
<dbReference type="GO" id="GO:0015204">
    <property type="term" value="F:urea transmembrane transporter activity"/>
    <property type="evidence" value="ECO:0007669"/>
    <property type="project" value="InterPro"/>
</dbReference>
<dbReference type="EMBL" id="QLMK01000010">
    <property type="protein sequence ID" value="RAK27315.1"/>
    <property type="molecule type" value="Genomic_DNA"/>
</dbReference>
<feature type="transmembrane region" description="Helical" evidence="8">
    <location>
        <begin position="286"/>
        <end position="304"/>
    </location>
</feature>
<feature type="site" description="Important for channel permeability" evidence="7">
    <location>
        <position position="293"/>
    </location>
</feature>
<keyword evidence="5 8" id="KW-1133">Transmembrane helix</keyword>
<evidence type="ECO:0000256" key="1">
    <source>
        <dbReference type="ARBA" id="ARBA00004651"/>
    </source>
</evidence>
<dbReference type="Pfam" id="PF03253">
    <property type="entry name" value="UT"/>
    <property type="match status" value="1"/>
</dbReference>
<dbReference type="Proteomes" id="UP000249453">
    <property type="component" value="Unassembled WGS sequence"/>
</dbReference>
<name>A0A364JTU2_9HYPH</name>
<keyword evidence="6 8" id="KW-0472">Membrane</keyword>
<feature type="transmembrane region" description="Helical" evidence="8">
    <location>
        <begin position="20"/>
        <end position="38"/>
    </location>
</feature>
<dbReference type="PIRSF" id="PIRSF016502">
    <property type="entry name" value="Urea_transporter"/>
    <property type="match status" value="1"/>
</dbReference>
<evidence type="ECO:0000256" key="3">
    <source>
        <dbReference type="ARBA" id="ARBA00022475"/>
    </source>
</evidence>
<evidence type="ECO:0000256" key="4">
    <source>
        <dbReference type="ARBA" id="ARBA00022692"/>
    </source>
</evidence>
<evidence type="ECO:0000313" key="10">
    <source>
        <dbReference type="Proteomes" id="UP000249453"/>
    </source>
</evidence>
<comment type="subcellular location">
    <subcellularLocation>
        <location evidence="1">Cell membrane</location>
        <topology evidence="1">Multi-pass membrane protein</topology>
    </subcellularLocation>
</comment>
<evidence type="ECO:0000256" key="6">
    <source>
        <dbReference type="ARBA" id="ARBA00023136"/>
    </source>
</evidence>
<keyword evidence="4 8" id="KW-0812">Transmembrane</keyword>